<name>A0A2K1L937_PHYPA</name>
<dbReference type="GeneID" id="112281039"/>
<dbReference type="PANTHER" id="PTHR47150">
    <property type="entry name" value="OS12G0169200 PROTEIN"/>
    <property type="match status" value="1"/>
</dbReference>
<dbReference type="Proteomes" id="UP000006727">
    <property type="component" value="Chromosome 1"/>
</dbReference>
<dbReference type="OMA" id="HIHEPTI"/>
<reference evidence="2 4" key="1">
    <citation type="journal article" date="2008" name="Science">
        <title>The Physcomitrella genome reveals evolutionary insights into the conquest of land by plants.</title>
        <authorList>
            <person name="Rensing S."/>
            <person name="Lang D."/>
            <person name="Zimmer A."/>
            <person name="Terry A."/>
            <person name="Salamov A."/>
            <person name="Shapiro H."/>
            <person name="Nishiyama T."/>
            <person name="Perroud P.-F."/>
            <person name="Lindquist E."/>
            <person name="Kamisugi Y."/>
            <person name="Tanahashi T."/>
            <person name="Sakakibara K."/>
            <person name="Fujita T."/>
            <person name="Oishi K."/>
            <person name="Shin-I T."/>
            <person name="Kuroki Y."/>
            <person name="Toyoda A."/>
            <person name="Suzuki Y."/>
            <person name="Hashimoto A."/>
            <person name="Yamaguchi K."/>
            <person name="Sugano A."/>
            <person name="Kohara Y."/>
            <person name="Fujiyama A."/>
            <person name="Anterola A."/>
            <person name="Aoki S."/>
            <person name="Ashton N."/>
            <person name="Barbazuk W.B."/>
            <person name="Barker E."/>
            <person name="Bennetzen J."/>
            <person name="Bezanilla M."/>
            <person name="Blankenship R."/>
            <person name="Cho S.H."/>
            <person name="Dutcher S."/>
            <person name="Estelle M."/>
            <person name="Fawcett J.A."/>
            <person name="Gundlach H."/>
            <person name="Hanada K."/>
            <person name="Heyl A."/>
            <person name="Hicks K.A."/>
            <person name="Hugh J."/>
            <person name="Lohr M."/>
            <person name="Mayer K."/>
            <person name="Melkozernov A."/>
            <person name="Murata T."/>
            <person name="Nelson D."/>
            <person name="Pils B."/>
            <person name="Prigge M."/>
            <person name="Reiss B."/>
            <person name="Renner T."/>
            <person name="Rombauts S."/>
            <person name="Rushton P."/>
            <person name="Sanderfoot A."/>
            <person name="Schween G."/>
            <person name="Shiu S.-H."/>
            <person name="Stueber K."/>
            <person name="Theodoulou F.L."/>
            <person name="Tu H."/>
            <person name="Van de Peer Y."/>
            <person name="Verrier P.J."/>
            <person name="Waters E."/>
            <person name="Wood A."/>
            <person name="Yang L."/>
            <person name="Cove D."/>
            <person name="Cuming A."/>
            <person name="Hasebe M."/>
            <person name="Lucas S."/>
            <person name="Mishler D.B."/>
            <person name="Reski R."/>
            <person name="Grigoriev I."/>
            <person name="Quatrano R.S."/>
            <person name="Boore J.L."/>
        </authorList>
    </citation>
    <scope>NUCLEOTIDE SEQUENCE [LARGE SCALE GENOMIC DNA]</scope>
    <source>
        <strain evidence="3 4">cv. Gransden 2004</strain>
    </source>
</reference>
<dbReference type="RefSeq" id="XP_024372950.1">
    <property type="nucleotide sequence ID" value="XM_024517182.2"/>
</dbReference>
<evidence type="ECO:0008006" key="5">
    <source>
        <dbReference type="Google" id="ProtNLM"/>
    </source>
</evidence>
<keyword evidence="4" id="KW-1185">Reference proteome</keyword>
<dbReference type="EMBL" id="ABEU02000001">
    <property type="protein sequence ID" value="PNR62545.1"/>
    <property type="molecule type" value="Genomic_DNA"/>
</dbReference>
<dbReference type="OrthoDB" id="1521186at2759"/>
<dbReference type="STRING" id="3218.A0A2K1L937"/>
<proteinExistence type="predicted"/>
<gene>
    <name evidence="3" type="primary">LOC112281039</name>
    <name evidence="2" type="ORF">PHYPA_000969</name>
</gene>
<dbReference type="InterPro" id="IPR006912">
    <property type="entry name" value="Harbinger_derived_prot"/>
</dbReference>
<dbReference type="PANTHER" id="PTHR47150:SF5">
    <property type="entry name" value="OS07G0546750 PROTEIN"/>
    <property type="match status" value="1"/>
</dbReference>
<evidence type="ECO:0000256" key="1">
    <source>
        <dbReference type="SAM" id="MobiDB-lite"/>
    </source>
</evidence>
<dbReference type="PaxDb" id="3218-PP1S257_103V6.1"/>
<dbReference type="AlphaFoldDB" id="A0A2K1L937"/>
<sequence length="422" mass="49236">MELERWRKRLIDMMQQELSNDDDEDAMTNILLLQGLSAAVVSKRMRGPHGGSRPGRRANVERGRQVGQERIWRDYFAQSPVHDDRMFRRRYRMRRSLFLRIMNSVTAHDDFFVQRRDACGQPGLSPLQKCTAAIRVLVGRRGLADACDEYCRLGESTAMLCLKKFVRAVREVFEGRYLRQPTAADVRCQMENNAARGFPGMFASLDCMYYDWKNWKKDRNNAIILEAIVDKRSWIWHCHFGLPGGKNDLSLVDRSPVVANMLSVAANEFKFSVNGVEYPRYYLLTDDTYPRWSVFVQTIHEPQVEKNCLFAEMHEACRRDVERCFGVLQSRFAVIQNPSRLWDKEVVRDIMYACVILHNMIIEDEQDLNLEPCFDEQIVQLRRGESFALETQGTEDIDDLGRHFSLRNDLIEHLWALQGNSY</sequence>
<dbReference type="Pfam" id="PF04827">
    <property type="entry name" value="Plant_tran"/>
    <property type="match status" value="1"/>
</dbReference>
<evidence type="ECO:0000313" key="4">
    <source>
        <dbReference type="Proteomes" id="UP000006727"/>
    </source>
</evidence>
<dbReference type="EnsemblPlants" id="Pp3c1_21840V3.1">
    <property type="protein sequence ID" value="PAC:32967761.CDS.1"/>
    <property type="gene ID" value="Pp3c1_21840"/>
</dbReference>
<protein>
    <recommendedName>
        <fullName evidence="5">DDE Tnp4 domain-containing protein</fullName>
    </recommendedName>
</protein>
<evidence type="ECO:0000313" key="3">
    <source>
        <dbReference type="EnsemblPlants" id="PAC:32967761.CDS.1"/>
    </source>
</evidence>
<feature type="region of interest" description="Disordered" evidence="1">
    <location>
        <begin position="44"/>
        <end position="64"/>
    </location>
</feature>
<evidence type="ECO:0000313" key="2">
    <source>
        <dbReference type="EMBL" id="PNR62545.1"/>
    </source>
</evidence>
<reference evidence="3" key="3">
    <citation type="submission" date="2020-12" db="UniProtKB">
        <authorList>
            <consortium name="EnsemblPlants"/>
        </authorList>
    </citation>
    <scope>IDENTIFICATION</scope>
</reference>
<accession>A0A2K1L937</accession>
<organism evidence="2">
    <name type="scientific">Physcomitrium patens</name>
    <name type="common">Spreading-leaved earth moss</name>
    <name type="synonym">Physcomitrella patens</name>
    <dbReference type="NCBI Taxonomy" id="3218"/>
    <lineage>
        <taxon>Eukaryota</taxon>
        <taxon>Viridiplantae</taxon>
        <taxon>Streptophyta</taxon>
        <taxon>Embryophyta</taxon>
        <taxon>Bryophyta</taxon>
        <taxon>Bryophytina</taxon>
        <taxon>Bryopsida</taxon>
        <taxon>Funariidae</taxon>
        <taxon>Funariales</taxon>
        <taxon>Funariaceae</taxon>
        <taxon>Physcomitrium</taxon>
    </lineage>
</organism>
<reference evidence="2 4" key="2">
    <citation type="journal article" date="2018" name="Plant J.">
        <title>The Physcomitrella patens chromosome-scale assembly reveals moss genome structure and evolution.</title>
        <authorList>
            <person name="Lang D."/>
            <person name="Ullrich K.K."/>
            <person name="Murat F."/>
            <person name="Fuchs J."/>
            <person name="Jenkins J."/>
            <person name="Haas F.B."/>
            <person name="Piednoel M."/>
            <person name="Gundlach H."/>
            <person name="Van Bel M."/>
            <person name="Meyberg R."/>
            <person name="Vives C."/>
            <person name="Morata J."/>
            <person name="Symeonidi A."/>
            <person name="Hiss M."/>
            <person name="Muchero W."/>
            <person name="Kamisugi Y."/>
            <person name="Saleh O."/>
            <person name="Blanc G."/>
            <person name="Decker E.L."/>
            <person name="van Gessel N."/>
            <person name="Grimwood J."/>
            <person name="Hayes R.D."/>
            <person name="Graham S.W."/>
            <person name="Gunter L.E."/>
            <person name="McDaniel S.F."/>
            <person name="Hoernstein S.N.W."/>
            <person name="Larsson A."/>
            <person name="Li F.W."/>
            <person name="Perroud P.F."/>
            <person name="Phillips J."/>
            <person name="Ranjan P."/>
            <person name="Rokshar D.S."/>
            <person name="Rothfels C.J."/>
            <person name="Schneider L."/>
            <person name="Shu S."/>
            <person name="Stevenson D.W."/>
            <person name="Thummler F."/>
            <person name="Tillich M."/>
            <person name="Villarreal Aguilar J.C."/>
            <person name="Widiez T."/>
            <person name="Wong G.K."/>
            <person name="Wymore A."/>
            <person name="Zhang Y."/>
            <person name="Zimmer A.D."/>
            <person name="Quatrano R.S."/>
            <person name="Mayer K.F.X."/>
            <person name="Goodstein D."/>
            <person name="Casacuberta J.M."/>
            <person name="Vandepoele K."/>
            <person name="Reski R."/>
            <person name="Cuming A.C."/>
            <person name="Tuskan G.A."/>
            <person name="Maumus F."/>
            <person name="Salse J."/>
            <person name="Schmutz J."/>
            <person name="Rensing S.A."/>
        </authorList>
    </citation>
    <scope>NUCLEOTIDE SEQUENCE [LARGE SCALE GENOMIC DNA]</scope>
    <source>
        <strain evidence="3 4">cv. Gransden 2004</strain>
    </source>
</reference>
<dbReference type="Gramene" id="Pp3c1_21840V3.1">
    <property type="protein sequence ID" value="PAC:32967761.CDS.1"/>
    <property type="gene ID" value="Pp3c1_21840"/>
</dbReference>